<evidence type="ECO:0000313" key="3">
    <source>
        <dbReference type="EMBL" id="SQA87989.1"/>
    </source>
</evidence>
<dbReference type="AlphaFoldDB" id="A0AAX2IHG1"/>
<evidence type="ECO:0000313" key="4">
    <source>
        <dbReference type="Proteomes" id="UP000190669"/>
    </source>
</evidence>
<dbReference type="InterPro" id="IPR023419">
    <property type="entry name" value="Transthyretin_CS"/>
</dbReference>
<dbReference type="EC" id="3.5.2.17" evidence="3"/>
<sequence>MESFYPFIEVVFQIQDNQHYHVPITLSPFGYSTYRGS</sequence>
<dbReference type="EMBL" id="UAVR01000006">
    <property type="protein sequence ID" value="SQA87989.1"/>
    <property type="molecule type" value="Genomic_DNA"/>
</dbReference>
<gene>
    <name evidence="3" type="primary">hiuH_2</name>
    <name evidence="3" type="ORF">NCTC11212_00861</name>
    <name evidence="2" type="ORF">SAMN05421800_101262</name>
</gene>
<dbReference type="Gene3D" id="2.60.40.180">
    <property type="entry name" value="Transthyretin/hydroxyisourate hydrolase domain"/>
    <property type="match status" value="1"/>
</dbReference>
<reference evidence="3 5" key="2">
    <citation type="submission" date="2018-06" db="EMBL/GenBank/DDBJ databases">
        <authorList>
            <consortium name="Pathogen Informatics"/>
            <person name="Doyle S."/>
        </authorList>
    </citation>
    <scope>NUCLEOTIDE SEQUENCE [LARGE SCALE GENOMIC DNA]</scope>
    <source>
        <strain evidence="3 5">NCTC11212</strain>
    </source>
</reference>
<name>A0AAX2IHG1_9FLAO</name>
<feature type="domain" description="Transthyretin/hydroxyisourate hydrolase" evidence="1">
    <location>
        <begin position="2"/>
        <end position="36"/>
    </location>
</feature>
<protein>
    <submittedName>
        <fullName evidence="3">5-hydroxyisourate hydrolase</fullName>
        <ecNumber evidence="3">3.5.2.17</ecNumber>
    </submittedName>
</protein>
<evidence type="ECO:0000259" key="1">
    <source>
        <dbReference type="Pfam" id="PF00576"/>
    </source>
</evidence>
<keyword evidence="3" id="KW-0378">Hydrolase</keyword>
<dbReference type="GO" id="GO:0033971">
    <property type="term" value="F:hydroxyisourate hydrolase activity"/>
    <property type="evidence" value="ECO:0007669"/>
    <property type="project" value="UniProtKB-EC"/>
</dbReference>
<dbReference type="InterPro" id="IPR036817">
    <property type="entry name" value="Transthyretin/HIU_hydrolase_sf"/>
</dbReference>
<evidence type="ECO:0000313" key="2">
    <source>
        <dbReference type="EMBL" id="SKB37720.1"/>
    </source>
</evidence>
<dbReference type="EMBL" id="FUZE01000001">
    <property type="protein sequence ID" value="SKB37720.1"/>
    <property type="molecule type" value="Genomic_DNA"/>
</dbReference>
<dbReference type="GO" id="GO:0006144">
    <property type="term" value="P:purine nucleobase metabolic process"/>
    <property type="evidence" value="ECO:0007669"/>
    <property type="project" value="TreeGrafter"/>
</dbReference>
<proteinExistence type="predicted"/>
<evidence type="ECO:0000313" key="5">
    <source>
        <dbReference type="Proteomes" id="UP000251937"/>
    </source>
</evidence>
<dbReference type="PANTHER" id="PTHR10395">
    <property type="entry name" value="URICASE AND TRANSTHYRETIN-RELATED"/>
    <property type="match status" value="1"/>
</dbReference>
<reference evidence="2 4" key="1">
    <citation type="submission" date="2017-02" db="EMBL/GenBank/DDBJ databases">
        <authorList>
            <person name="Varghese N."/>
            <person name="Submissions S."/>
        </authorList>
    </citation>
    <scope>NUCLEOTIDE SEQUENCE [LARGE SCALE GENOMIC DNA]</scope>
    <source>
        <strain evidence="2 4">DSM 16775</strain>
    </source>
</reference>
<dbReference type="Proteomes" id="UP000190669">
    <property type="component" value="Unassembled WGS sequence"/>
</dbReference>
<dbReference type="InterPro" id="IPR023416">
    <property type="entry name" value="Transthyretin/HIU_hydrolase_d"/>
</dbReference>
<accession>A0AAX2IHG1</accession>
<dbReference type="SUPFAM" id="SSF49472">
    <property type="entry name" value="Transthyretin (synonym: prealbumin)"/>
    <property type="match status" value="1"/>
</dbReference>
<keyword evidence="4" id="KW-1185">Reference proteome</keyword>
<dbReference type="PANTHER" id="PTHR10395:SF7">
    <property type="entry name" value="5-HYDROXYISOURATE HYDROLASE"/>
    <property type="match status" value="1"/>
</dbReference>
<dbReference type="Proteomes" id="UP000251937">
    <property type="component" value="Unassembled WGS sequence"/>
</dbReference>
<dbReference type="Pfam" id="PF00576">
    <property type="entry name" value="Transthyretin"/>
    <property type="match status" value="1"/>
</dbReference>
<organism evidence="3 5">
    <name type="scientific">Chryseobacterium balustinum</name>
    <dbReference type="NCBI Taxonomy" id="246"/>
    <lineage>
        <taxon>Bacteria</taxon>
        <taxon>Pseudomonadati</taxon>
        <taxon>Bacteroidota</taxon>
        <taxon>Flavobacteriia</taxon>
        <taxon>Flavobacteriales</taxon>
        <taxon>Weeksellaceae</taxon>
        <taxon>Chryseobacterium group</taxon>
        <taxon>Chryseobacterium</taxon>
    </lineage>
</organism>
<comment type="caution">
    <text evidence="3">The sequence shown here is derived from an EMBL/GenBank/DDBJ whole genome shotgun (WGS) entry which is preliminary data.</text>
</comment>
<dbReference type="PROSITE" id="PS00769">
    <property type="entry name" value="TRANSTHYRETIN_2"/>
    <property type="match status" value="1"/>
</dbReference>